<evidence type="ECO:0000313" key="4">
    <source>
        <dbReference type="EMBL" id="SDZ79835.1"/>
    </source>
</evidence>
<keyword evidence="5" id="KW-1185">Reference proteome</keyword>
<keyword evidence="1" id="KW-0175">Coiled coil</keyword>
<sequence length="380" mass="44460">MLNKRLLVKNLLAHSSENSFYDKKQQLNLSSKEGKAKFLKHVCALANSNPNNASFIVVGVTDQDNEVIGTDFFDDSKIQNLINAYLNNPPRIIYENVQFPHLPNQKVVGLVSIYPKEESSICSLRKNIWKYKRNQAFARQGSNSKPIPKEFNSDKHSNHIAVKTIEDNSHNTIKYTLDNVFEFMEKAKDFNPQYHVFKEYFVVCWAGQKVNRDKQEFLSRVNIELINEQVKLFYSTFDEVKISYDDEKFEIVEYVHLGLKTKFNHYPLEKVSISFKNTMSYDIQTEMLFDPPQYDAKTLRHYMNHNATLLKKIEKNLKLTNSEIRDLEQLPSIYLIAYLNGFENALDKLNLAKNLLKNDFDLAYQGVKDKLRILRKIKYN</sequence>
<dbReference type="InterPro" id="IPR038461">
    <property type="entry name" value="Schlafen_AlbA_2_dom_sf"/>
</dbReference>
<dbReference type="RefSeq" id="WP_093238533.1">
    <property type="nucleotide sequence ID" value="NZ_FNQF01000001.1"/>
</dbReference>
<dbReference type="InterPro" id="IPR045973">
    <property type="entry name" value="DUF5929"/>
</dbReference>
<dbReference type="InterPro" id="IPR007421">
    <property type="entry name" value="Schlafen_AlbA_2_dom"/>
</dbReference>
<dbReference type="Gene3D" id="3.30.950.30">
    <property type="entry name" value="Schlafen, AAA domain"/>
    <property type="match status" value="1"/>
</dbReference>
<accession>A0A1H3VY87</accession>
<dbReference type="STRING" id="908615.SAMN05421540_101340"/>
<organism evidence="4 5">
    <name type="scientific">Psychroflexus halocasei</name>
    <dbReference type="NCBI Taxonomy" id="908615"/>
    <lineage>
        <taxon>Bacteria</taxon>
        <taxon>Pseudomonadati</taxon>
        <taxon>Bacteroidota</taxon>
        <taxon>Flavobacteriia</taxon>
        <taxon>Flavobacteriales</taxon>
        <taxon>Flavobacteriaceae</taxon>
        <taxon>Psychroflexus</taxon>
    </lineage>
</organism>
<dbReference type="GO" id="GO:0003677">
    <property type="term" value="F:DNA binding"/>
    <property type="evidence" value="ECO:0007669"/>
    <property type="project" value="UniProtKB-KW"/>
</dbReference>
<name>A0A1H3VY87_9FLAO</name>
<feature type="domain" description="Schlafen AlbA-2" evidence="2">
    <location>
        <begin position="17"/>
        <end position="147"/>
    </location>
</feature>
<dbReference type="Proteomes" id="UP000198820">
    <property type="component" value="Unassembled WGS sequence"/>
</dbReference>
<feature type="domain" description="DUF5929" evidence="3">
    <location>
        <begin position="161"/>
        <end position="380"/>
    </location>
</feature>
<dbReference type="AlphaFoldDB" id="A0A1H3VY87"/>
<evidence type="ECO:0000313" key="5">
    <source>
        <dbReference type="Proteomes" id="UP000198820"/>
    </source>
</evidence>
<feature type="coiled-coil region" evidence="1">
    <location>
        <begin position="310"/>
        <end position="359"/>
    </location>
</feature>
<keyword evidence="4" id="KW-0238">DNA-binding</keyword>
<protein>
    <submittedName>
        <fullName evidence="4">Putative DNA-binding domain-containing protein</fullName>
    </submittedName>
</protein>
<evidence type="ECO:0000259" key="3">
    <source>
        <dbReference type="Pfam" id="PF19351"/>
    </source>
</evidence>
<dbReference type="Pfam" id="PF19351">
    <property type="entry name" value="DUF5929"/>
    <property type="match status" value="1"/>
</dbReference>
<dbReference type="EMBL" id="FNQF01000001">
    <property type="protein sequence ID" value="SDZ79835.1"/>
    <property type="molecule type" value="Genomic_DNA"/>
</dbReference>
<gene>
    <name evidence="4" type="ORF">SAMN05421540_101340</name>
</gene>
<reference evidence="4 5" key="1">
    <citation type="submission" date="2016-10" db="EMBL/GenBank/DDBJ databases">
        <authorList>
            <person name="de Groot N.N."/>
        </authorList>
    </citation>
    <scope>NUCLEOTIDE SEQUENCE [LARGE SCALE GENOMIC DNA]</scope>
    <source>
        <strain evidence="4 5">DSM 23581</strain>
    </source>
</reference>
<evidence type="ECO:0000256" key="1">
    <source>
        <dbReference type="SAM" id="Coils"/>
    </source>
</evidence>
<dbReference type="Pfam" id="PF04326">
    <property type="entry name" value="SLFN_AlbA_2"/>
    <property type="match status" value="1"/>
</dbReference>
<evidence type="ECO:0000259" key="2">
    <source>
        <dbReference type="Pfam" id="PF04326"/>
    </source>
</evidence>
<proteinExistence type="predicted"/>